<proteinExistence type="predicted"/>
<dbReference type="EMBL" id="JARKHS020013586">
    <property type="protein sequence ID" value="KAK8775879.1"/>
    <property type="molecule type" value="Genomic_DNA"/>
</dbReference>
<dbReference type="Proteomes" id="UP001321473">
    <property type="component" value="Unassembled WGS sequence"/>
</dbReference>
<organism evidence="3 4">
    <name type="scientific">Amblyomma americanum</name>
    <name type="common">Lone star tick</name>
    <dbReference type="NCBI Taxonomy" id="6943"/>
    <lineage>
        <taxon>Eukaryota</taxon>
        <taxon>Metazoa</taxon>
        <taxon>Ecdysozoa</taxon>
        <taxon>Arthropoda</taxon>
        <taxon>Chelicerata</taxon>
        <taxon>Arachnida</taxon>
        <taxon>Acari</taxon>
        <taxon>Parasitiformes</taxon>
        <taxon>Ixodida</taxon>
        <taxon>Ixodoidea</taxon>
        <taxon>Ixodidae</taxon>
        <taxon>Amblyomminae</taxon>
        <taxon>Amblyomma</taxon>
    </lineage>
</organism>
<dbReference type="AlphaFoldDB" id="A0AAQ4EM83"/>
<sequence>MAEPPPGWHRPIFAIVFVWLAACTTSPAQALRMVEVNVPSWPTRGSTVKLECLYDLENDPLYSVKWYKDQQEFFRFLPRDRPAKRVFKVKGLTVNVSATSAISSAPSHCFLFHFQKRGHVSNY</sequence>
<evidence type="ECO:0000256" key="1">
    <source>
        <dbReference type="SAM" id="SignalP"/>
    </source>
</evidence>
<protein>
    <recommendedName>
        <fullName evidence="2">Ig-like domain-containing protein</fullName>
    </recommendedName>
</protein>
<evidence type="ECO:0000259" key="2">
    <source>
        <dbReference type="PROSITE" id="PS50835"/>
    </source>
</evidence>
<keyword evidence="1" id="KW-0732">Signal</keyword>
<dbReference type="SUPFAM" id="SSF48726">
    <property type="entry name" value="Immunoglobulin"/>
    <property type="match status" value="1"/>
</dbReference>
<comment type="caution">
    <text evidence="3">The sequence shown here is derived from an EMBL/GenBank/DDBJ whole genome shotgun (WGS) entry which is preliminary data.</text>
</comment>
<dbReference type="PANTHER" id="PTHR21261">
    <property type="entry name" value="BEAT PROTEIN"/>
    <property type="match status" value="1"/>
</dbReference>
<dbReference type="PROSITE" id="PS50835">
    <property type="entry name" value="IG_LIKE"/>
    <property type="match status" value="1"/>
</dbReference>
<feature type="signal peptide" evidence="1">
    <location>
        <begin position="1"/>
        <end position="30"/>
    </location>
</feature>
<evidence type="ECO:0000313" key="4">
    <source>
        <dbReference type="Proteomes" id="UP001321473"/>
    </source>
</evidence>
<accession>A0AAQ4EM83</accession>
<gene>
    <name evidence="3" type="ORF">V5799_030777</name>
</gene>
<reference evidence="3 4" key="1">
    <citation type="journal article" date="2023" name="Arcadia Sci">
        <title>De novo assembly of a long-read Amblyomma americanum tick genome.</title>
        <authorList>
            <person name="Chou S."/>
            <person name="Poskanzer K.E."/>
            <person name="Rollins M."/>
            <person name="Thuy-Boun P.S."/>
        </authorList>
    </citation>
    <scope>NUCLEOTIDE SEQUENCE [LARGE SCALE GENOMIC DNA]</scope>
    <source>
        <strain evidence="3">F_SG_1</strain>
        <tissue evidence="3">Salivary glands</tissue>
    </source>
</reference>
<name>A0AAQ4EM83_AMBAM</name>
<dbReference type="InterPro" id="IPR007110">
    <property type="entry name" value="Ig-like_dom"/>
</dbReference>
<feature type="domain" description="Ig-like" evidence="2">
    <location>
        <begin position="27"/>
        <end position="121"/>
    </location>
</feature>
<dbReference type="InterPro" id="IPR036179">
    <property type="entry name" value="Ig-like_dom_sf"/>
</dbReference>
<keyword evidence="4" id="KW-1185">Reference proteome</keyword>
<feature type="chain" id="PRO_5042913754" description="Ig-like domain-containing protein" evidence="1">
    <location>
        <begin position="31"/>
        <end position="123"/>
    </location>
</feature>
<dbReference type="PANTHER" id="PTHR21261:SF15">
    <property type="entry name" value="BEATEN PATH IIIA, ISOFORM D-RELATED"/>
    <property type="match status" value="1"/>
</dbReference>
<evidence type="ECO:0000313" key="3">
    <source>
        <dbReference type="EMBL" id="KAK8775879.1"/>
    </source>
</evidence>